<gene>
    <name evidence="3" type="ORF">DLJ82_6139</name>
</gene>
<dbReference type="Gene3D" id="2.30.40.10">
    <property type="entry name" value="Urease, subunit C, domain 1"/>
    <property type="match status" value="1"/>
</dbReference>
<evidence type="ECO:0000313" key="4">
    <source>
        <dbReference type="Proteomes" id="UP000251166"/>
    </source>
</evidence>
<dbReference type="InterPro" id="IPR032466">
    <property type="entry name" value="Metal_Hydrolase"/>
</dbReference>
<dbReference type="PANTHER" id="PTHR11113:SF14">
    <property type="entry name" value="N-ACETYLGLUCOSAMINE-6-PHOSPHATE DEACETYLASE"/>
    <property type="match status" value="1"/>
</dbReference>
<dbReference type="InterPro" id="IPR011059">
    <property type="entry name" value="Metal-dep_hydrolase_composite"/>
</dbReference>
<name>A0A2Z4YRY4_RHILE</name>
<evidence type="ECO:0000256" key="2">
    <source>
        <dbReference type="ARBA" id="ARBA00022801"/>
    </source>
</evidence>
<keyword evidence="3" id="KW-0614">Plasmid</keyword>
<evidence type="ECO:0000313" key="3">
    <source>
        <dbReference type="EMBL" id="AXA44110.1"/>
    </source>
</evidence>
<sequence length="464" mass="49195">MLPDTHTVIINGTIVTGDGSTLHERGIVRIDGTRIIDVAKGDTEVGTGAVVVDATGCTVIPGIINAHAHGCIYGPSMPSGSAPLRPVDVDYFRNRHLLSGTTTLLNVCGLALTDEIDGHSTLRHPLDIHLTTAHTASNLAAAIAIDGGGLSERHRTARIDDMVDKGAKALGEAGGGQTLGGGAQDYRFIPAAIKAATGIPVHPNVARAIKEAVLGRYLDRDMADFPQLDALLLEAGLAARVNSSTMARLIRETVMPPVALSLRGFDEIAAASERLNFPAIFHNATPTATTLVKLAETYPKARIIAGHSNHPMFLADEAVRFGLELKKRGVAIDVSTLDCIETRWRNDTANIDALVEARLVDTLSTDFAGGDWDSILSAIQRMVRKSQLSLPAAIALATGNVSRIFPELAGDRGLLERGKRADVVIVESHNLGRVRHVVANGQLAVFNGAMKVSDLPAHAMGLRR</sequence>
<dbReference type="RefSeq" id="WP_112908029.1">
    <property type="nucleotide sequence ID" value="NZ_CP030763.1"/>
</dbReference>
<geneLocation type="plasmid" evidence="3 4">
    <name>unnamed3</name>
</geneLocation>
<dbReference type="GO" id="GO:0006046">
    <property type="term" value="P:N-acetylglucosamine catabolic process"/>
    <property type="evidence" value="ECO:0007669"/>
    <property type="project" value="TreeGrafter"/>
</dbReference>
<protein>
    <submittedName>
        <fullName evidence="3">Amidohydrolase family protein</fullName>
    </submittedName>
</protein>
<dbReference type="SUPFAM" id="SSF51338">
    <property type="entry name" value="Composite domain of metallo-dependent hydrolases"/>
    <property type="match status" value="1"/>
</dbReference>
<dbReference type="AlphaFoldDB" id="A0A2Z4YRY4"/>
<dbReference type="SUPFAM" id="SSF51556">
    <property type="entry name" value="Metallo-dependent hydrolases"/>
    <property type="match status" value="1"/>
</dbReference>
<dbReference type="PANTHER" id="PTHR11113">
    <property type="entry name" value="N-ACETYLGLUCOSAMINE-6-PHOSPHATE DEACETYLASE"/>
    <property type="match status" value="1"/>
</dbReference>
<dbReference type="EMBL" id="CP030763">
    <property type="protein sequence ID" value="AXA44110.1"/>
    <property type="molecule type" value="Genomic_DNA"/>
</dbReference>
<evidence type="ECO:0000256" key="1">
    <source>
        <dbReference type="ARBA" id="ARBA00010716"/>
    </source>
</evidence>
<dbReference type="Gene3D" id="3.20.20.140">
    <property type="entry name" value="Metal-dependent hydrolases"/>
    <property type="match status" value="1"/>
</dbReference>
<keyword evidence="2 3" id="KW-0378">Hydrolase</keyword>
<comment type="similarity">
    <text evidence="1">Belongs to the metallo-dependent hydrolases superfamily. NagA family.</text>
</comment>
<reference evidence="3 4" key="1">
    <citation type="submission" date="2018-07" db="EMBL/GenBank/DDBJ databases">
        <title>Rhizobium leguminosarum strain:ATCC 14479 Genome sequencing and assembly.</title>
        <authorList>
            <person name="Chakraborty R."/>
        </authorList>
    </citation>
    <scope>NUCLEOTIDE SEQUENCE [LARGE SCALE GENOMIC DNA]</scope>
    <source>
        <strain evidence="3 4">ATCC 14479</strain>
        <plasmid evidence="4">Plasmid unnamed3</plasmid>
    </source>
</reference>
<proteinExistence type="inferred from homology"/>
<organism evidence="3 4">
    <name type="scientific">Rhizobium leguminosarum</name>
    <dbReference type="NCBI Taxonomy" id="384"/>
    <lineage>
        <taxon>Bacteria</taxon>
        <taxon>Pseudomonadati</taxon>
        <taxon>Pseudomonadota</taxon>
        <taxon>Alphaproteobacteria</taxon>
        <taxon>Hyphomicrobiales</taxon>
        <taxon>Rhizobiaceae</taxon>
        <taxon>Rhizobium/Agrobacterium group</taxon>
        <taxon>Rhizobium</taxon>
    </lineage>
</organism>
<dbReference type="Proteomes" id="UP000251166">
    <property type="component" value="Plasmid unnamed3"/>
</dbReference>
<dbReference type="GO" id="GO:0008448">
    <property type="term" value="F:N-acetylglucosamine-6-phosphate deacetylase activity"/>
    <property type="evidence" value="ECO:0007669"/>
    <property type="project" value="TreeGrafter"/>
</dbReference>
<accession>A0A2Z4YRY4</accession>